<organism evidence="1 2">
    <name type="scientific">Rhododendron molle</name>
    <name type="common">Chinese azalea</name>
    <name type="synonym">Azalea mollis</name>
    <dbReference type="NCBI Taxonomy" id="49168"/>
    <lineage>
        <taxon>Eukaryota</taxon>
        <taxon>Viridiplantae</taxon>
        <taxon>Streptophyta</taxon>
        <taxon>Embryophyta</taxon>
        <taxon>Tracheophyta</taxon>
        <taxon>Spermatophyta</taxon>
        <taxon>Magnoliopsida</taxon>
        <taxon>eudicotyledons</taxon>
        <taxon>Gunneridae</taxon>
        <taxon>Pentapetalae</taxon>
        <taxon>asterids</taxon>
        <taxon>Ericales</taxon>
        <taxon>Ericaceae</taxon>
        <taxon>Ericoideae</taxon>
        <taxon>Rhodoreae</taxon>
        <taxon>Rhododendron</taxon>
    </lineage>
</organism>
<comment type="caution">
    <text evidence="1">The sequence shown here is derived from an EMBL/GenBank/DDBJ whole genome shotgun (WGS) entry which is preliminary data.</text>
</comment>
<sequence>MNGNAAPARVSSPLQGELLAIRLACGMARSLGFYGVVIESDNQMVVKLSVSELVPPWEVGSLVLAIRQPKQELELKYAWVKTEANGLAHVVASKAVRGLLPSNWVASPPDFVASILDSNFCSLL</sequence>
<proteinExistence type="predicted"/>
<evidence type="ECO:0000313" key="1">
    <source>
        <dbReference type="EMBL" id="KAI8542618.1"/>
    </source>
</evidence>
<dbReference type="EMBL" id="CM046395">
    <property type="protein sequence ID" value="KAI8542618.1"/>
    <property type="molecule type" value="Genomic_DNA"/>
</dbReference>
<dbReference type="Proteomes" id="UP001062846">
    <property type="component" value="Chromosome 8"/>
</dbReference>
<protein>
    <submittedName>
        <fullName evidence="1">Uncharacterized protein</fullName>
    </submittedName>
</protein>
<reference evidence="1" key="1">
    <citation type="submission" date="2022-02" db="EMBL/GenBank/DDBJ databases">
        <title>Plant Genome Project.</title>
        <authorList>
            <person name="Zhang R.-G."/>
        </authorList>
    </citation>
    <scope>NUCLEOTIDE SEQUENCE</scope>
    <source>
        <strain evidence="1">AT1</strain>
    </source>
</reference>
<name>A0ACC0MQP3_RHOML</name>
<evidence type="ECO:0000313" key="2">
    <source>
        <dbReference type="Proteomes" id="UP001062846"/>
    </source>
</evidence>
<accession>A0ACC0MQP3</accession>
<keyword evidence="2" id="KW-1185">Reference proteome</keyword>
<gene>
    <name evidence="1" type="ORF">RHMOL_Rhmol08G0151300</name>
</gene>